<dbReference type="GO" id="GO:0015297">
    <property type="term" value="F:antiporter activity"/>
    <property type="evidence" value="ECO:0007669"/>
    <property type="project" value="InterPro"/>
</dbReference>
<evidence type="ECO:0008006" key="11">
    <source>
        <dbReference type="Google" id="ProtNLM"/>
    </source>
</evidence>
<feature type="transmembrane region" description="Helical" evidence="8">
    <location>
        <begin position="347"/>
        <end position="366"/>
    </location>
</feature>
<dbReference type="InterPro" id="IPR002528">
    <property type="entry name" value="MATE_fam"/>
</dbReference>
<proteinExistence type="inferred from homology"/>
<dbReference type="PANTHER" id="PTHR11206">
    <property type="entry name" value="MULTIDRUG RESISTANCE PROTEIN"/>
    <property type="match status" value="1"/>
</dbReference>
<comment type="similarity">
    <text evidence="2">Belongs to the multi antimicrobial extrusion (MATE) (TC 2.A.66.1) family.</text>
</comment>
<evidence type="ECO:0000313" key="10">
    <source>
        <dbReference type="Proteomes" id="UP000002037"/>
    </source>
</evidence>
<evidence type="ECO:0000256" key="6">
    <source>
        <dbReference type="ARBA" id="ARBA00022989"/>
    </source>
</evidence>
<gene>
    <name evidence="9" type="ORF">CTRG_05781</name>
</gene>
<protein>
    <recommendedName>
        <fullName evidence="11">MATE efflux family protein</fullName>
    </recommendedName>
</protein>
<dbReference type="CDD" id="cd13132">
    <property type="entry name" value="MATE_eukaryotic"/>
    <property type="match status" value="1"/>
</dbReference>
<feature type="transmembrane region" description="Helical" evidence="8">
    <location>
        <begin position="309"/>
        <end position="335"/>
    </location>
</feature>
<evidence type="ECO:0000313" key="9">
    <source>
        <dbReference type="EMBL" id="EER30382.1"/>
    </source>
</evidence>
<dbReference type="eggNOG" id="KOG1347">
    <property type="taxonomic scope" value="Eukaryota"/>
</dbReference>
<dbReference type="AlphaFoldDB" id="C5MI88"/>
<dbReference type="InterPro" id="IPR045069">
    <property type="entry name" value="MATE_euk"/>
</dbReference>
<dbReference type="NCBIfam" id="TIGR00797">
    <property type="entry name" value="matE"/>
    <property type="match status" value="1"/>
</dbReference>
<keyword evidence="3" id="KW-0813">Transport</keyword>
<keyword evidence="6 8" id="KW-1133">Transmembrane helix</keyword>
<evidence type="ECO:0000256" key="1">
    <source>
        <dbReference type="ARBA" id="ARBA00004651"/>
    </source>
</evidence>
<feature type="transmembrane region" description="Helical" evidence="8">
    <location>
        <begin position="261"/>
        <end position="288"/>
    </location>
</feature>
<reference evidence="9 10" key="1">
    <citation type="journal article" date="2009" name="Nature">
        <title>Evolution of pathogenicity and sexual reproduction in eight Candida genomes.</title>
        <authorList>
            <person name="Butler G."/>
            <person name="Rasmussen M.D."/>
            <person name="Lin M.F."/>
            <person name="Santos M.A."/>
            <person name="Sakthikumar S."/>
            <person name="Munro C.A."/>
            <person name="Rheinbay E."/>
            <person name="Grabherr M."/>
            <person name="Forche A."/>
            <person name="Reedy J.L."/>
            <person name="Agrafioti I."/>
            <person name="Arnaud M.B."/>
            <person name="Bates S."/>
            <person name="Brown A.J."/>
            <person name="Brunke S."/>
            <person name="Costanzo M.C."/>
            <person name="Fitzpatrick D.A."/>
            <person name="de Groot P.W."/>
            <person name="Harris D."/>
            <person name="Hoyer L.L."/>
            <person name="Hube B."/>
            <person name="Klis F.M."/>
            <person name="Kodira C."/>
            <person name="Lennard N."/>
            <person name="Logue M.E."/>
            <person name="Martin R."/>
            <person name="Neiman A.M."/>
            <person name="Nikolaou E."/>
            <person name="Quail M.A."/>
            <person name="Quinn J."/>
            <person name="Santos M.C."/>
            <person name="Schmitzberger F.F."/>
            <person name="Sherlock G."/>
            <person name="Shah P."/>
            <person name="Silverstein K.A."/>
            <person name="Skrzypek M.S."/>
            <person name="Soll D."/>
            <person name="Staggs R."/>
            <person name="Stansfield I."/>
            <person name="Stumpf M.P."/>
            <person name="Sudbery P.E."/>
            <person name="Srikantha T."/>
            <person name="Zeng Q."/>
            <person name="Berman J."/>
            <person name="Berriman M."/>
            <person name="Heitman J."/>
            <person name="Gow N.A."/>
            <person name="Lorenz M.C."/>
            <person name="Birren B.W."/>
            <person name="Kellis M."/>
            <person name="Cuomo C.A."/>
        </authorList>
    </citation>
    <scope>NUCLEOTIDE SEQUENCE [LARGE SCALE GENOMIC DNA]</scope>
    <source>
        <strain evidence="10">ATCC MYA-3404 / T1</strain>
    </source>
</reference>
<dbReference type="OrthoDB" id="2126698at2759"/>
<feature type="transmembrane region" description="Helical" evidence="8">
    <location>
        <begin position="387"/>
        <end position="407"/>
    </location>
</feature>
<feature type="transmembrane region" description="Helical" evidence="8">
    <location>
        <begin position="461"/>
        <end position="481"/>
    </location>
</feature>
<feature type="transmembrane region" description="Helical" evidence="8">
    <location>
        <begin position="88"/>
        <end position="109"/>
    </location>
</feature>
<keyword evidence="5 8" id="KW-0812">Transmembrane</keyword>
<feature type="transmembrane region" description="Helical" evidence="8">
    <location>
        <begin position="12"/>
        <end position="39"/>
    </location>
</feature>
<dbReference type="Proteomes" id="UP000002037">
    <property type="component" value="Unassembled WGS sequence"/>
</dbReference>
<organism evidence="9 10">
    <name type="scientific">Candida tropicalis (strain ATCC MYA-3404 / T1)</name>
    <name type="common">Yeast</name>
    <dbReference type="NCBI Taxonomy" id="294747"/>
    <lineage>
        <taxon>Eukaryota</taxon>
        <taxon>Fungi</taxon>
        <taxon>Dikarya</taxon>
        <taxon>Ascomycota</taxon>
        <taxon>Saccharomycotina</taxon>
        <taxon>Pichiomycetes</taxon>
        <taxon>Debaryomycetaceae</taxon>
        <taxon>Candida/Lodderomyces clade</taxon>
        <taxon>Candida</taxon>
    </lineage>
</organism>
<dbReference type="InterPro" id="IPR048279">
    <property type="entry name" value="MdtK-like"/>
</dbReference>
<feature type="transmembrane region" description="Helical" evidence="8">
    <location>
        <begin position="487"/>
        <end position="512"/>
    </location>
</feature>
<feature type="transmembrane region" description="Helical" evidence="8">
    <location>
        <begin position="234"/>
        <end position="255"/>
    </location>
</feature>
<keyword evidence="7 8" id="KW-0472">Membrane</keyword>
<name>C5MI88_CANTT</name>
<dbReference type="HOGENOM" id="CLU_012893_1_2_1"/>
<dbReference type="EMBL" id="GG692404">
    <property type="protein sequence ID" value="EER30382.1"/>
    <property type="molecule type" value="Genomic_DNA"/>
</dbReference>
<dbReference type="GO" id="GO:1990961">
    <property type="term" value="P:xenobiotic detoxification by transmembrane export across the plasma membrane"/>
    <property type="evidence" value="ECO:0007669"/>
    <property type="project" value="InterPro"/>
</dbReference>
<dbReference type="VEuPathDB" id="FungiDB:CTRG_05781"/>
<feature type="transmembrane region" description="Helical" evidence="8">
    <location>
        <begin position="427"/>
        <end position="449"/>
    </location>
</feature>
<evidence type="ECO:0000256" key="5">
    <source>
        <dbReference type="ARBA" id="ARBA00022692"/>
    </source>
</evidence>
<evidence type="ECO:0000256" key="2">
    <source>
        <dbReference type="ARBA" id="ARBA00010199"/>
    </source>
</evidence>
<keyword evidence="10" id="KW-1185">Reference proteome</keyword>
<feature type="transmembrane region" description="Helical" evidence="8">
    <location>
        <begin position="167"/>
        <end position="184"/>
    </location>
</feature>
<sequence>MKRRKKKNVKNSALTLIYSIDNFFKGLFFFIIIILLFYFNAKIKSTFMMNTEETLLITQVDHYDAIINDDEIKEGDITTSSELKHLTISTLPLVLAFLLQYVFSITSVYSAGQLGAKELAACSLAICTFNITGLAIFQGMATSLDTFCSQAYGSGNKTMVGIYFQRGSLLMLMVMVPLTILWWFSGSVLKFLVPDPELVSMTQFFLRIHILGVPGLIFFESGKRFLQAQHIFQASTYILMVTFPVNLVLNWWLVWNDETSIGYMGVPVAIAITYWIIALLMLLYVIFIDGMECWGGIEWEKACSNWKPMLSLAIPGVVMVISDFLAFEILTIFASRFGTEALAAQSIVSNIATLCFQVPFAFAVAISTRMGHLIGDENISGAKVVNGLTVIIGGTIGVASFMLMYFGRKVLASFFTNDEKVLTIASSLLFLAGINQISDALNVVGTGVLRGQGRQRIGSILNIISYYFLAIPLGYVLAFKLNMEMSGLWIGLIIGVMTLAIAQCTAICLSNWTKIVEHSHRIHDSV</sequence>
<dbReference type="GO" id="GO:0016020">
    <property type="term" value="C:membrane"/>
    <property type="evidence" value="ECO:0007669"/>
    <property type="project" value="UniProtKB-SubCell"/>
</dbReference>
<evidence type="ECO:0000256" key="4">
    <source>
        <dbReference type="ARBA" id="ARBA00022475"/>
    </source>
</evidence>
<accession>C5MI88</accession>
<evidence type="ECO:0000256" key="7">
    <source>
        <dbReference type="ARBA" id="ARBA00023136"/>
    </source>
</evidence>
<comment type="subcellular location">
    <subcellularLocation>
        <location evidence="1">Cell membrane</location>
        <topology evidence="1">Multi-pass membrane protein</topology>
    </subcellularLocation>
</comment>
<dbReference type="PIRSF" id="PIRSF006603">
    <property type="entry name" value="DinF"/>
    <property type="match status" value="1"/>
</dbReference>
<dbReference type="STRING" id="294747.C5MI88"/>
<dbReference type="RefSeq" id="XP_002546303.1">
    <property type="nucleotide sequence ID" value="XM_002546257.1"/>
</dbReference>
<evidence type="ECO:0000256" key="3">
    <source>
        <dbReference type="ARBA" id="ARBA00022448"/>
    </source>
</evidence>
<dbReference type="Pfam" id="PF01554">
    <property type="entry name" value="MatE"/>
    <property type="match status" value="2"/>
</dbReference>
<evidence type="ECO:0000256" key="8">
    <source>
        <dbReference type="SAM" id="Phobius"/>
    </source>
</evidence>
<dbReference type="KEGG" id="ctp:CTRG_05781"/>
<keyword evidence="4" id="KW-1003">Cell membrane</keyword>
<dbReference type="GeneID" id="8296705"/>
<dbReference type="GO" id="GO:0042910">
    <property type="term" value="F:xenobiotic transmembrane transporter activity"/>
    <property type="evidence" value="ECO:0007669"/>
    <property type="project" value="InterPro"/>
</dbReference>